<proteinExistence type="predicted"/>
<name>A0A5R9GA19_9BACL</name>
<reference evidence="1 2" key="1">
    <citation type="submission" date="2019-05" db="EMBL/GenBank/DDBJ databases">
        <authorList>
            <person name="Narsing Rao M.P."/>
            <person name="Li W.J."/>
        </authorList>
    </citation>
    <scope>NUCLEOTIDE SEQUENCE [LARGE SCALE GENOMIC DNA]</scope>
    <source>
        <strain evidence="1 2">SYSU_K30003</strain>
    </source>
</reference>
<dbReference type="EMBL" id="VCIW01000006">
    <property type="protein sequence ID" value="TLS51949.1"/>
    <property type="molecule type" value="Genomic_DNA"/>
</dbReference>
<dbReference type="RefSeq" id="WP_138194193.1">
    <property type="nucleotide sequence ID" value="NZ_VCIW01000006.1"/>
</dbReference>
<evidence type="ECO:0000313" key="1">
    <source>
        <dbReference type="EMBL" id="TLS51949.1"/>
    </source>
</evidence>
<keyword evidence="2" id="KW-1185">Reference proteome</keyword>
<dbReference type="OrthoDB" id="2624238at2"/>
<accession>A0A5R9GA19</accession>
<dbReference type="Proteomes" id="UP000309676">
    <property type="component" value="Unassembled WGS sequence"/>
</dbReference>
<gene>
    <name evidence="1" type="ORF">FE782_11225</name>
</gene>
<evidence type="ECO:0000313" key="2">
    <source>
        <dbReference type="Proteomes" id="UP000309676"/>
    </source>
</evidence>
<organism evidence="1 2">
    <name type="scientific">Paenibacillus antri</name>
    <dbReference type="NCBI Taxonomy" id="2582848"/>
    <lineage>
        <taxon>Bacteria</taxon>
        <taxon>Bacillati</taxon>
        <taxon>Bacillota</taxon>
        <taxon>Bacilli</taxon>
        <taxon>Bacillales</taxon>
        <taxon>Paenibacillaceae</taxon>
        <taxon>Paenibacillus</taxon>
    </lineage>
</organism>
<sequence length="153" mass="17323">MVTRLVQDTVRMLQQQISPDADISLEREQSLLEEMASLLRAYELERSRKLAVLGCYGLLRLALARHRELAELDGKTLAKRILDGDYLTGVYFRFVLQCNERQLLTYLAPIHKKLQIGIVHGATANQTIAELFEAVKRYLDEQCKSGGDSDEAA</sequence>
<protein>
    <submittedName>
        <fullName evidence="1">Uncharacterized protein</fullName>
    </submittedName>
</protein>
<dbReference type="AlphaFoldDB" id="A0A5R9GA19"/>
<comment type="caution">
    <text evidence="1">The sequence shown here is derived from an EMBL/GenBank/DDBJ whole genome shotgun (WGS) entry which is preliminary data.</text>
</comment>